<dbReference type="HOGENOM" id="CLU_359051_0_0_1"/>
<feature type="compositionally biased region" description="Low complexity" evidence="1">
    <location>
        <begin position="435"/>
        <end position="450"/>
    </location>
</feature>
<evidence type="ECO:0000256" key="1">
    <source>
        <dbReference type="SAM" id="MobiDB-lite"/>
    </source>
</evidence>
<organism evidence="3">
    <name type="scientific">Leptosphaeria maculans (strain JN3 / isolate v23.1.3 / race Av1-4-5-6-7-8)</name>
    <name type="common">Blackleg fungus</name>
    <name type="synonym">Phoma lingam</name>
    <dbReference type="NCBI Taxonomy" id="985895"/>
    <lineage>
        <taxon>Eukaryota</taxon>
        <taxon>Fungi</taxon>
        <taxon>Dikarya</taxon>
        <taxon>Ascomycota</taxon>
        <taxon>Pezizomycotina</taxon>
        <taxon>Dothideomycetes</taxon>
        <taxon>Pleosporomycetidae</taxon>
        <taxon>Pleosporales</taxon>
        <taxon>Pleosporineae</taxon>
        <taxon>Leptosphaeriaceae</taxon>
        <taxon>Plenodomus</taxon>
        <taxon>Plenodomus lingam/Leptosphaeria maculans species complex</taxon>
    </lineage>
</organism>
<dbReference type="OrthoDB" id="10664742at2759"/>
<dbReference type="VEuPathDB" id="FungiDB:LEMA_P122750.1"/>
<feature type="compositionally biased region" description="Basic and acidic residues" evidence="1">
    <location>
        <begin position="1"/>
        <end position="11"/>
    </location>
</feature>
<reference evidence="3" key="1">
    <citation type="journal article" date="2011" name="Nat. Commun.">
        <title>Effector diversification within compartments of the Leptosphaeria maculans genome affected by Repeat-Induced Point mutations.</title>
        <authorList>
            <person name="Rouxel T."/>
            <person name="Grandaubert J."/>
            <person name="Hane J.K."/>
            <person name="Hoede C."/>
            <person name="van de Wouw A.P."/>
            <person name="Couloux A."/>
            <person name="Dominguez V."/>
            <person name="Anthouard V."/>
            <person name="Bally P."/>
            <person name="Bourras S."/>
            <person name="Cozijnsen A.J."/>
            <person name="Ciuffetti L.M."/>
            <person name="Degrave A."/>
            <person name="Dilmaghani A."/>
            <person name="Duret L."/>
            <person name="Fudal I."/>
            <person name="Goodwin S.B."/>
            <person name="Gout L."/>
            <person name="Glaser N."/>
            <person name="Linglin J."/>
            <person name="Kema G.H.J."/>
            <person name="Lapalu N."/>
            <person name="Lawrence C.B."/>
            <person name="May K."/>
            <person name="Meyer M."/>
            <person name="Ollivier B."/>
            <person name="Poulain J."/>
            <person name="Schoch C.L."/>
            <person name="Simon A."/>
            <person name="Spatafora J.W."/>
            <person name="Stachowiak A."/>
            <person name="Turgeon B.G."/>
            <person name="Tyler B.M."/>
            <person name="Vincent D."/>
            <person name="Weissenbach J."/>
            <person name="Amselem J."/>
            <person name="Quesneville H."/>
            <person name="Oliver R.P."/>
            <person name="Wincker P."/>
            <person name="Balesdent M.-H."/>
            <person name="Howlett B.J."/>
        </authorList>
    </citation>
    <scope>NUCLEOTIDE SEQUENCE [LARGE SCALE GENOMIC DNA]</scope>
    <source>
        <strain evidence="3">JN3 / isolate v23.1.3 / race Av1-4-5-6-7-8</strain>
    </source>
</reference>
<gene>
    <name evidence="2" type="ORF">LEMA_P122750.1</name>
</gene>
<feature type="compositionally biased region" description="Polar residues" evidence="1">
    <location>
        <begin position="404"/>
        <end position="418"/>
    </location>
</feature>
<evidence type="ECO:0000313" key="3">
    <source>
        <dbReference type="Proteomes" id="UP000002668"/>
    </source>
</evidence>
<feature type="compositionally biased region" description="Basic and acidic residues" evidence="1">
    <location>
        <begin position="117"/>
        <end position="132"/>
    </location>
</feature>
<dbReference type="InParanoid" id="E4ZSB6"/>
<feature type="region of interest" description="Disordered" evidence="1">
    <location>
        <begin position="1"/>
        <end position="53"/>
    </location>
</feature>
<keyword evidence="3" id="KW-1185">Reference proteome</keyword>
<feature type="region of interest" description="Disordered" evidence="1">
    <location>
        <begin position="112"/>
        <end position="139"/>
    </location>
</feature>
<feature type="region of interest" description="Disordered" evidence="1">
    <location>
        <begin position="179"/>
        <end position="238"/>
    </location>
</feature>
<feature type="region of interest" description="Disordered" evidence="1">
    <location>
        <begin position="498"/>
        <end position="692"/>
    </location>
</feature>
<feature type="region of interest" description="Disordered" evidence="1">
    <location>
        <begin position="393"/>
        <end position="450"/>
    </location>
</feature>
<accession>E4ZSB6</accession>
<feature type="compositionally biased region" description="Polar residues" evidence="1">
    <location>
        <begin position="207"/>
        <end position="223"/>
    </location>
</feature>
<name>E4ZSB6_LEPMJ</name>
<evidence type="ECO:0000313" key="2">
    <source>
        <dbReference type="EMBL" id="CBX94296.1"/>
    </source>
</evidence>
<dbReference type="Proteomes" id="UP000002668">
    <property type="component" value="Genome"/>
</dbReference>
<feature type="compositionally biased region" description="Pro residues" evidence="1">
    <location>
        <begin position="642"/>
        <end position="651"/>
    </location>
</feature>
<feature type="compositionally biased region" description="Polar residues" evidence="1">
    <location>
        <begin position="620"/>
        <end position="638"/>
    </location>
</feature>
<protein>
    <submittedName>
        <fullName evidence="2">Predicted protein</fullName>
    </submittedName>
</protein>
<proteinExistence type="predicted"/>
<feature type="compositionally biased region" description="Low complexity" evidence="1">
    <location>
        <begin position="553"/>
        <end position="570"/>
    </location>
</feature>
<sequence length="780" mass="86615">MARLDESRDKTPTPNLTPRLGLTRGRETSQHHNERHHHDHEQDSRATKTQSSQLRHHFVALQRKTATLKTKVCGGVDRVRASLKGEVRYGEVRSVGWGGVVNGCGVEVGDGVGEGHGVGRGENVDGDGRPRDEESDVEVTTEVIVSVGAEGSGYHSLHSRSMRKAKLYEAERKYTITREEQIAKPFQTNDSAYASRSPSEPTPTPSLQEPNTAPAPNQESVPPQTHHPNRKEEDDEVSAAIEYPPSHPLYGIPLQQHSDYFNALSTYTLSPRASGAALHSETSFGSGGAVAVRRSDGDMVSAFRATLTVSQQRFADQGGEEGGIGEEGVWGCRGERGGGGFGPGVMGEVDKKEMSILKNLGRKCGWSRNLPHAVDGRQHDNERENSRLTNFHSPASILEPDCSLQDSHTPIHQPTKTKQIPRPPSTNSPNNQLLPTSYPSNTTTSTNNNPATEILLTDVLRTLTNARRFLQGIVQLGEHDTQEAMQNSEDADAVVRKSSAESSSRCGLQSCGDRGLDWGAGEDGSRGEGMGKGKGKIVVDETAVSVRGRGEEQQQQEQEQQQRPQEQQQQRRYRYNAPHPSFSTPFAYTHRPPQQPQRSFNPPHQPDAHAQFPSHHHHNFPTNLTPSHTEQSFPSTGKTQPPNHPHTPPTLQPRLPTRDKPTTPHPIRQPARTREFQHKPQYTNTRGVQSPRHERFSFSGDVIEQGHERVERGQQVWYSNHSQRRQRDTNSSLDLDLELRRERAYVCGRGARGGDSREKEEDYFARHQSVGAGNLMWRDV</sequence>
<dbReference type="EMBL" id="FP929121">
    <property type="protein sequence ID" value="CBX94296.1"/>
    <property type="molecule type" value="Genomic_DNA"/>
</dbReference>
<dbReference type="AlphaFoldDB" id="E4ZSB6"/>